<evidence type="ECO:0000313" key="8">
    <source>
        <dbReference type="Proteomes" id="UP000014978"/>
    </source>
</evidence>
<keyword evidence="3" id="KW-0862">Zinc</keyword>
<feature type="domain" description="CHY-type" evidence="6">
    <location>
        <begin position="40"/>
        <end position="126"/>
    </location>
</feature>
<feature type="region of interest" description="Disordered" evidence="5">
    <location>
        <begin position="138"/>
        <end position="157"/>
    </location>
</feature>
<dbReference type="PROSITE" id="PS51266">
    <property type="entry name" value="ZF_CHY"/>
    <property type="match status" value="1"/>
</dbReference>
<dbReference type="InterPro" id="IPR037274">
    <property type="entry name" value="Znf_CHY_sf"/>
</dbReference>
<evidence type="ECO:0000313" key="7">
    <source>
        <dbReference type="EMBL" id="EPR78561.1"/>
    </source>
</evidence>
<proteinExistence type="predicted"/>
<evidence type="ECO:0000256" key="2">
    <source>
        <dbReference type="ARBA" id="ARBA00022771"/>
    </source>
</evidence>
<protein>
    <submittedName>
        <fullName evidence="7">Zinc finger protein</fullName>
    </submittedName>
</protein>
<dbReference type="AlphaFoldDB" id="S7W6Y0"/>
<dbReference type="GO" id="GO:0008270">
    <property type="term" value="F:zinc ion binding"/>
    <property type="evidence" value="ECO:0007669"/>
    <property type="project" value="UniProtKB-KW"/>
</dbReference>
<dbReference type="Pfam" id="PF05495">
    <property type="entry name" value="zf-CHY"/>
    <property type="match status" value="1"/>
</dbReference>
<dbReference type="VEuPathDB" id="MicrosporidiaDB:SLOPH_2711"/>
<dbReference type="Proteomes" id="UP000014978">
    <property type="component" value="Unassembled WGS sequence"/>
</dbReference>
<keyword evidence="8" id="KW-1185">Reference proteome</keyword>
<gene>
    <name evidence="7" type="ORF">SLOPH_2711</name>
</gene>
<sequence length="157" mass="18226">IRRELKERCFNCNENIGFKIKNIKYIISSKDNIVLKANTPLPKNGTCVHYKKSYRWFRFPCCNKLYPCDVCHDDNNSKNHLYSVSSNCGLCDVKYTGKSSGYMANIMVCGFCSLEQSVKKECKCGMNMKKNTMYWEGGKGMRNKQSMSRKDSKKYKK</sequence>
<dbReference type="HOGENOM" id="CLU_155453_0_0_1"/>
<keyword evidence="2 4" id="KW-0863">Zinc-finger</keyword>
<organism evidence="7 8">
    <name type="scientific">Spraguea lophii (strain 42_110)</name>
    <name type="common">Microsporidian parasite</name>
    <dbReference type="NCBI Taxonomy" id="1358809"/>
    <lineage>
        <taxon>Eukaryota</taxon>
        <taxon>Fungi</taxon>
        <taxon>Fungi incertae sedis</taxon>
        <taxon>Microsporidia</taxon>
        <taxon>Spragueidae</taxon>
        <taxon>Spraguea</taxon>
    </lineage>
</organism>
<reference evidence="8" key="1">
    <citation type="journal article" date="2013" name="PLoS Genet.">
        <title>The genome of Spraguea lophii and the basis of host-microsporidian interactions.</title>
        <authorList>
            <person name="Campbell S.E."/>
            <person name="Williams T.A."/>
            <person name="Yousuf A."/>
            <person name="Soanes D.M."/>
            <person name="Paszkiewicz K.H."/>
            <person name="Williams B.A.P."/>
        </authorList>
    </citation>
    <scope>NUCLEOTIDE SEQUENCE [LARGE SCALE GENOMIC DNA]</scope>
    <source>
        <strain evidence="8">42_110</strain>
    </source>
</reference>
<comment type="caution">
    <text evidence="7">The sequence shown here is derived from an EMBL/GenBank/DDBJ whole genome shotgun (WGS) entry which is preliminary data.</text>
</comment>
<dbReference type="InParanoid" id="S7W6Y0"/>
<evidence type="ECO:0000256" key="4">
    <source>
        <dbReference type="PROSITE-ProRule" id="PRU00601"/>
    </source>
</evidence>
<evidence type="ECO:0000256" key="1">
    <source>
        <dbReference type="ARBA" id="ARBA00022723"/>
    </source>
</evidence>
<dbReference type="EMBL" id="ATCN01000705">
    <property type="protein sequence ID" value="EPR78561.1"/>
    <property type="molecule type" value="Genomic_DNA"/>
</dbReference>
<feature type="non-terminal residue" evidence="7">
    <location>
        <position position="1"/>
    </location>
</feature>
<dbReference type="STRING" id="1358809.S7W6Y0"/>
<dbReference type="SUPFAM" id="SSF161219">
    <property type="entry name" value="CHY zinc finger-like"/>
    <property type="match status" value="1"/>
</dbReference>
<dbReference type="InterPro" id="IPR008913">
    <property type="entry name" value="Znf_CHY"/>
</dbReference>
<dbReference type="OrthoDB" id="10253329at2759"/>
<evidence type="ECO:0000256" key="5">
    <source>
        <dbReference type="SAM" id="MobiDB-lite"/>
    </source>
</evidence>
<accession>S7W6Y0</accession>
<dbReference type="OMA" id="HCHEENE"/>
<keyword evidence="1" id="KW-0479">Metal-binding</keyword>
<evidence type="ECO:0000256" key="3">
    <source>
        <dbReference type="ARBA" id="ARBA00022833"/>
    </source>
</evidence>
<name>S7W6Y0_SPRLO</name>
<evidence type="ECO:0000259" key="6">
    <source>
        <dbReference type="PROSITE" id="PS51266"/>
    </source>
</evidence>